<dbReference type="Proteomes" id="UP000306145">
    <property type="component" value="Unassembled WGS sequence"/>
</dbReference>
<reference evidence="2 3" key="1">
    <citation type="submission" date="2019-06" db="EMBL/GenBank/DDBJ databases">
        <title>Micromonospora ordensis sp. nov., isolated from deep marine sediment.</title>
        <authorList>
            <person name="Veyisoglu A."/>
            <person name="Carro L."/>
            <person name="Klenk H.-P."/>
            <person name="Sahin N."/>
        </authorList>
    </citation>
    <scope>NUCLEOTIDE SEQUENCE [LARGE SCALE GENOMIC DNA]</scope>
    <source>
        <strain evidence="2 3">S2509</strain>
    </source>
</reference>
<dbReference type="InterPro" id="IPR050266">
    <property type="entry name" value="AB_hydrolase_sf"/>
</dbReference>
<name>A0A5C4QWD8_9ACTN</name>
<evidence type="ECO:0000313" key="3">
    <source>
        <dbReference type="Proteomes" id="UP000306145"/>
    </source>
</evidence>
<gene>
    <name evidence="2" type="ORF">FHG89_08165</name>
</gene>
<comment type="caution">
    <text evidence="2">The sequence shown here is derived from an EMBL/GenBank/DDBJ whole genome shotgun (WGS) entry which is preliminary data.</text>
</comment>
<dbReference type="Pfam" id="PF12697">
    <property type="entry name" value="Abhydrolase_6"/>
    <property type="match status" value="1"/>
</dbReference>
<dbReference type="InterPro" id="IPR000073">
    <property type="entry name" value="AB_hydrolase_1"/>
</dbReference>
<evidence type="ECO:0000313" key="2">
    <source>
        <dbReference type="EMBL" id="TNH30283.1"/>
    </source>
</evidence>
<dbReference type="PANTHER" id="PTHR43798">
    <property type="entry name" value="MONOACYLGLYCEROL LIPASE"/>
    <property type="match status" value="1"/>
</dbReference>
<dbReference type="PRINTS" id="PR00111">
    <property type="entry name" value="ABHYDROLASE"/>
</dbReference>
<dbReference type="EMBL" id="VDFY01000114">
    <property type="protein sequence ID" value="TNH30283.1"/>
    <property type="molecule type" value="Genomic_DNA"/>
</dbReference>
<organism evidence="2 3">
    <name type="scientific">Micromonospora orduensis</name>
    <dbReference type="NCBI Taxonomy" id="1420891"/>
    <lineage>
        <taxon>Bacteria</taxon>
        <taxon>Bacillati</taxon>
        <taxon>Actinomycetota</taxon>
        <taxon>Actinomycetes</taxon>
        <taxon>Micromonosporales</taxon>
        <taxon>Micromonosporaceae</taxon>
        <taxon>Micromonospora</taxon>
    </lineage>
</organism>
<keyword evidence="3" id="KW-1185">Reference proteome</keyword>
<dbReference type="RefSeq" id="WP_139583754.1">
    <property type="nucleotide sequence ID" value="NZ_VDFY01000114.1"/>
</dbReference>
<dbReference type="PANTHER" id="PTHR43798:SF33">
    <property type="entry name" value="HYDROLASE, PUTATIVE (AFU_ORTHOLOGUE AFUA_2G14860)-RELATED"/>
    <property type="match status" value="1"/>
</dbReference>
<dbReference type="Gene3D" id="3.40.50.1820">
    <property type="entry name" value="alpha/beta hydrolase"/>
    <property type="match status" value="1"/>
</dbReference>
<dbReference type="InterPro" id="IPR029058">
    <property type="entry name" value="AB_hydrolase_fold"/>
</dbReference>
<dbReference type="GO" id="GO:0016787">
    <property type="term" value="F:hydrolase activity"/>
    <property type="evidence" value="ECO:0007669"/>
    <property type="project" value="UniProtKB-KW"/>
</dbReference>
<accession>A0A5C4QWD8</accession>
<dbReference type="OrthoDB" id="27092at2"/>
<proteinExistence type="predicted"/>
<keyword evidence="2" id="KW-0378">Hydrolase</keyword>
<feature type="domain" description="AB hydrolase-1" evidence="1">
    <location>
        <begin position="20"/>
        <end position="266"/>
    </location>
</feature>
<sequence>MRRGDRDWLAHSRRGDGPPLVLIHGIGSRWQVWSPVLDEVARHRDVIALDLSGFGASPPWPEPPAHPSPGSVEHLADRVAAFLDALGVHRPAVAGNSLGGGIALELGRRGLTRSVIAFSPIGFWGAVGRRWCQLTVGGARSAAIALRPALPRLLASQAGRVTFCGLFYGHPGRLGRDECVDSAVALADAPGFAAALAAFAGWQLRRETTGALDDIPVTVAWGTRDLVLPYPTQARRARAALPAARHVPLPGCGHLPFADDPKACARLLINTY</sequence>
<dbReference type="AlphaFoldDB" id="A0A5C4QWD8"/>
<dbReference type="GO" id="GO:0016020">
    <property type="term" value="C:membrane"/>
    <property type="evidence" value="ECO:0007669"/>
    <property type="project" value="TreeGrafter"/>
</dbReference>
<evidence type="ECO:0000259" key="1">
    <source>
        <dbReference type="Pfam" id="PF12697"/>
    </source>
</evidence>
<dbReference type="SUPFAM" id="SSF53474">
    <property type="entry name" value="alpha/beta-Hydrolases"/>
    <property type="match status" value="1"/>
</dbReference>
<protein>
    <submittedName>
        <fullName evidence="2">Alpha/beta fold hydrolase</fullName>
    </submittedName>
</protein>